<feature type="chain" id="PRO_5047414822" evidence="2">
    <location>
        <begin position="23"/>
        <end position="254"/>
    </location>
</feature>
<organism evidence="3 4">
    <name type="scientific">Novosphingobium capsulatum</name>
    <dbReference type="NCBI Taxonomy" id="13688"/>
    <lineage>
        <taxon>Bacteria</taxon>
        <taxon>Pseudomonadati</taxon>
        <taxon>Pseudomonadota</taxon>
        <taxon>Alphaproteobacteria</taxon>
        <taxon>Sphingomonadales</taxon>
        <taxon>Sphingomonadaceae</taxon>
        <taxon>Novosphingobium</taxon>
    </lineage>
</organism>
<gene>
    <name evidence="3" type="ORF">J2792_001747</name>
</gene>
<sequence length="254" mass="26626">MLLRAPGIALALAFCLAAPALAQPAGGRVRMIANPSALIGADIATAQAMQAKGAREGLATSMAEGAELILPPRQAADPLLRRKDAMPGHPHQPDAAWIACDGSFGITRGRWKTATGTGGWYATVWQRHAKKGNYQWRLSLEGTAASLPDAPEFLIGLVADCPARPMPAGADDRPAPKPAKNAPIVQRPLAGAIPADDAPAGSDSQTAQSNDGTLAWRSTVRPDGSRVFRAWQWKDGVMADIVHLDAAPDQRQGG</sequence>
<feature type="region of interest" description="Disordered" evidence="1">
    <location>
        <begin position="192"/>
        <end position="218"/>
    </location>
</feature>
<keyword evidence="2" id="KW-0732">Signal</keyword>
<reference evidence="3 4" key="1">
    <citation type="submission" date="2023-07" db="EMBL/GenBank/DDBJ databases">
        <title>Sorghum-associated microbial communities from plants grown in Nebraska, USA.</title>
        <authorList>
            <person name="Schachtman D."/>
        </authorList>
    </citation>
    <scope>NUCLEOTIDE SEQUENCE [LARGE SCALE GENOMIC DNA]</scope>
    <source>
        <strain evidence="3 4">DS1027</strain>
    </source>
</reference>
<evidence type="ECO:0000313" key="3">
    <source>
        <dbReference type="EMBL" id="MDR6510881.1"/>
    </source>
</evidence>
<feature type="signal peptide" evidence="2">
    <location>
        <begin position="1"/>
        <end position="22"/>
    </location>
</feature>
<evidence type="ECO:0000256" key="1">
    <source>
        <dbReference type="SAM" id="MobiDB-lite"/>
    </source>
</evidence>
<name>A0ABU1MKM2_9SPHN</name>
<protein>
    <submittedName>
        <fullName evidence="3">Uncharacterized protein</fullName>
    </submittedName>
</protein>
<accession>A0ABU1MKM2</accession>
<evidence type="ECO:0000313" key="4">
    <source>
        <dbReference type="Proteomes" id="UP001184150"/>
    </source>
</evidence>
<dbReference type="EMBL" id="JAVDRD010000003">
    <property type="protein sequence ID" value="MDR6510881.1"/>
    <property type="molecule type" value="Genomic_DNA"/>
</dbReference>
<proteinExistence type="predicted"/>
<dbReference type="RefSeq" id="WP_169041467.1">
    <property type="nucleotide sequence ID" value="NZ_JAVDRD010000003.1"/>
</dbReference>
<dbReference type="Proteomes" id="UP001184150">
    <property type="component" value="Unassembled WGS sequence"/>
</dbReference>
<keyword evidence="4" id="KW-1185">Reference proteome</keyword>
<comment type="caution">
    <text evidence="3">The sequence shown here is derived from an EMBL/GenBank/DDBJ whole genome shotgun (WGS) entry which is preliminary data.</text>
</comment>
<feature type="compositionally biased region" description="Low complexity" evidence="1">
    <location>
        <begin position="192"/>
        <end position="204"/>
    </location>
</feature>
<evidence type="ECO:0000256" key="2">
    <source>
        <dbReference type="SAM" id="SignalP"/>
    </source>
</evidence>